<proteinExistence type="predicted"/>
<reference evidence="7 8" key="1">
    <citation type="submission" date="2024-05" db="EMBL/GenBank/DDBJ databases">
        <title>A draft genome resource for the thread blight pathogen Marasmius tenuissimus strain MS-2.</title>
        <authorList>
            <person name="Yulfo-Soto G.E."/>
            <person name="Baruah I.K."/>
            <person name="Amoako-Attah I."/>
            <person name="Bukari Y."/>
            <person name="Meinhardt L.W."/>
            <person name="Bailey B.A."/>
            <person name="Cohen S.P."/>
        </authorList>
    </citation>
    <scope>NUCLEOTIDE SEQUENCE [LARGE SCALE GENOMIC DNA]</scope>
    <source>
        <strain evidence="7 8">MS-2</strain>
    </source>
</reference>
<dbReference type="Pfam" id="PF03547">
    <property type="entry name" value="Mem_trans"/>
    <property type="match status" value="1"/>
</dbReference>
<organism evidence="7 8">
    <name type="scientific">Marasmius tenuissimus</name>
    <dbReference type="NCBI Taxonomy" id="585030"/>
    <lineage>
        <taxon>Eukaryota</taxon>
        <taxon>Fungi</taxon>
        <taxon>Dikarya</taxon>
        <taxon>Basidiomycota</taxon>
        <taxon>Agaricomycotina</taxon>
        <taxon>Agaricomycetes</taxon>
        <taxon>Agaricomycetidae</taxon>
        <taxon>Agaricales</taxon>
        <taxon>Marasmiineae</taxon>
        <taxon>Marasmiaceae</taxon>
        <taxon>Marasmius</taxon>
    </lineage>
</organism>
<feature type="transmembrane region" description="Helical" evidence="6">
    <location>
        <begin position="323"/>
        <end position="347"/>
    </location>
</feature>
<evidence type="ECO:0000313" key="7">
    <source>
        <dbReference type="EMBL" id="KAL0068023.1"/>
    </source>
</evidence>
<keyword evidence="3 6" id="KW-1133">Transmembrane helix</keyword>
<accession>A0ABR3A2Z5</accession>
<evidence type="ECO:0000256" key="2">
    <source>
        <dbReference type="ARBA" id="ARBA00022692"/>
    </source>
</evidence>
<sequence length="473" mass="51430">MSREVGFLIFSGIIPLIKTYMIIGLGYLLARRGLFPPAASRGASEIALNVANPCLIFSSMVVAFNNENVSTIAHLVLISVVYMLAGFVGGALIREWFYVPRNFWQGIIVLTTISNWGNLSLATILTVAQQPPFDPKTDPALATSYVSIFNVASMLALFCGGFANSIALDYADDVPQGIHAEQRYRWDEKPIGTFLSKHIFRRWARTMDRCNGIESGSTIEVIVPGLPRTLSDSSCDSEDRQSCSGAPDSTKATPRPPSFPVVLQPRPWYTRVRKSAAEILNPNVIAIMISLPCALVPELKALFVMEGGGPDWRAPDGRAPLSVIYETATVVGAMNVPLYLILLGASFARFEIPRPLSRLPIPAMAAASAVKQLIVPLLGIFIVQGMAKTGFIPPDARAEKFVAIFLAGAPPTVNQFIITSIYSPDGEMDTLTVSVVFLMSLVFATRTDSSFSTYPIAQAFILVQYVLMFFSSA</sequence>
<gene>
    <name evidence="7" type="primary">ECM3_1</name>
    <name evidence="7" type="ORF">AAF712_004926</name>
</gene>
<evidence type="ECO:0000256" key="5">
    <source>
        <dbReference type="SAM" id="MobiDB-lite"/>
    </source>
</evidence>
<feature type="transmembrane region" description="Helical" evidence="6">
    <location>
        <begin position="451"/>
        <end position="470"/>
    </location>
</feature>
<feature type="transmembrane region" description="Helical" evidence="6">
    <location>
        <begin position="283"/>
        <end position="303"/>
    </location>
</feature>
<dbReference type="InterPro" id="IPR004776">
    <property type="entry name" value="Mem_transp_PIN-like"/>
</dbReference>
<dbReference type="PANTHER" id="PTHR31274:SF1">
    <property type="entry name" value="AGL149CP"/>
    <property type="match status" value="1"/>
</dbReference>
<dbReference type="PANTHER" id="PTHR31274">
    <property type="entry name" value="PROTEIN ECM3"/>
    <property type="match status" value="1"/>
</dbReference>
<feature type="transmembrane region" description="Helical" evidence="6">
    <location>
        <begin position="428"/>
        <end position="445"/>
    </location>
</feature>
<dbReference type="Proteomes" id="UP001437256">
    <property type="component" value="Unassembled WGS sequence"/>
</dbReference>
<feature type="transmembrane region" description="Helical" evidence="6">
    <location>
        <begin position="71"/>
        <end position="93"/>
    </location>
</feature>
<keyword evidence="4 6" id="KW-0472">Membrane</keyword>
<feature type="transmembrane region" description="Helical" evidence="6">
    <location>
        <begin position="105"/>
        <end position="128"/>
    </location>
</feature>
<dbReference type="InterPro" id="IPR040254">
    <property type="entry name" value="Ecm3-like"/>
</dbReference>
<evidence type="ECO:0000256" key="6">
    <source>
        <dbReference type="SAM" id="Phobius"/>
    </source>
</evidence>
<keyword evidence="8" id="KW-1185">Reference proteome</keyword>
<dbReference type="EMBL" id="JBBXMP010000021">
    <property type="protein sequence ID" value="KAL0068023.1"/>
    <property type="molecule type" value="Genomic_DNA"/>
</dbReference>
<name>A0ABR3A2Z5_9AGAR</name>
<feature type="region of interest" description="Disordered" evidence="5">
    <location>
        <begin position="231"/>
        <end position="257"/>
    </location>
</feature>
<feature type="transmembrane region" description="Helical" evidence="6">
    <location>
        <begin position="402"/>
        <end position="421"/>
    </location>
</feature>
<evidence type="ECO:0000313" key="8">
    <source>
        <dbReference type="Proteomes" id="UP001437256"/>
    </source>
</evidence>
<comment type="caution">
    <text evidence="7">The sequence shown here is derived from an EMBL/GenBank/DDBJ whole genome shotgun (WGS) entry which is preliminary data.</text>
</comment>
<feature type="transmembrane region" description="Helical" evidence="6">
    <location>
        <begin position="140"/>
        <end position="163"/>
    </location>
</feature>
<evidence type="ECO:0000256" key="4">
    <source>
        <dbReference type="ARBA" id="ARBA00023136"/>
    </source>
</evidence>
<comment type="subcellular location">
    <subcellularLocation>
        <location evidence="1">Membrane</location>
        <topology evidence="1">Multi-pass membrane protein</topology>
    </subcellularLocation>
</comment>
<evidence type="ECO:0000256" key="3">
    <source>
        <dbReference type="ARBA" id="ARBA00022989"/>
    </source>
</evidence>
<keyword evidence="2 6" id="KW-0812">Transmembrane</keyword>
<protein>
    <submittedName>
        <fullName evidence="7">Protein M3</fullName>
    </submittedName>
</protein>
<feature type="transmembrane region" description="Helical" evidence="6">
    <location>
        <begin position="359"/>
        <end position="382"/>
    </location>
</feature>
<evidence type="ECO:0000256" key="1">
    <source>
        <dbReference type="ARBA" id="ARBA00004141"/>
    </source>
</evidence>
<feature type="transmembrane region" description="Helical" evidence="6">
    <location>
        <begin position="6"/>
        <end position="30"/>
    </location>
</feature>